<reference evidence="1 2" key="1">
    <citation type="submission" date="2018-06" db="EMBL/GenBank/DDBJ databases">
        <authorList>
            <consortium name="Pathogen Informatics"/>
            <person name="Doyle S."/>
        </authorList>
    </citation>
    <scope>NUCLEOTIDE SEQUENCE [LARGE SCALE GENOMIC DNA]</scope>
    <source>
        <strain evidence="1 2">NCTC10684</strain>
    </source>
</reference>
<dbReference type="Proteomes" id="UP000254701">
    <property type="component" value="Unassembled WGS sequence"/>
</dbReference>
<dbReference type="SUPFAM" id="SSF55729">
    <property type="entry name" value="Acyl-CoA N-acyltransferases (Nat)"/>
    <property type="match status" value="1"/>
</dbReference>
<name>A0A380WHY3_AMIAI</name>
<dbReference type="Gene3D" id="3.40.630.30">
    <property type="match status" value="1"/>
</dbReference>
<organism evidence="1 2">
    <name type="scientific">Aminobacter aminovorans</name>
    <name type="common">Chelatobacter heintzii</name>
    <dbReference type="NCBI Taxonomy" id="83263"/>
    <lineage>
        <taxon>Bacteria</taxon>
        <taxon>Pseudomonadati</taxon>
        <taxon>Pseudomonadota</taxon>
        <taxon>Alphaproteobacteria</taxon>
        <taxon>Hyphomicrobiales</taxon>
        <taxon>Phyllobacteriaceae</taxon>
        <taxon>Aminobacter</taxon>
    </lineage>
</organism>
<proteinExistence type="predicted"/>
<dbReference type="EMBL" id="UFSM01000001">
    <property type="protein sequence ID" value="SUU88587.1"/>
    <property type="molecule type" value="Genomic_DNA"/>
</dbReference>
<accession>A0A380WHY3</accession>
<gene>
    <name evidence="1" type="ORF">NCTC10684_01811</name>
</gene>
<evidence type="ECO:0000313" key="2">
    <source>
        <dbReference type="Proteomes" id="UP000254701"/>
    </source>
</evidence>
<evidence type="ECO:0000313" key="1">
    <source>
        <dbReference type="EMBL" id="SUU88587.1"/>
    </source>
</evidence>
<dbReference type="AlphaFoldDB" id="A0A380WHY3"/>
<sequence length="103" mass="11344">MSKSAGAVVRAVTPEDIDGFHRALDSVSRERKYLTFLEAPPLEEFGQFVLSMAEEGNPQFVAVVDEELAGATYGGIFSQPTPTVEVWGWESFGRTANEAWVFN</sequence>
<dbReference type="InterPro" id="IPR016181">
    <property type="entry name" value="Acyl_CoA_acyltransferase"/>
</dbReference>
<protein>
    <submittedName>
        <fullName evidence="1">Uncharacterized protein</fullName>
    </submittedName>
</protein>